<sequence length="218" mass="24503">MSAESKDSNDPFFQGNAISFISDENELNAVEPGSQDLYIILEDDYAEECNSNADGATSILQAINTGITERPCNSRNVGNKGSVSSSMRRLDYYFRPVDTHDVTDDTGIAERTTDVYRIDANTVLDPMSLLTNPQNQFLENCSDPIRQFEQKDKVSVKDVTVAEPKQLKLDFQNSYPTNHPKKLNLRKQLALLYGCTSISANVMQTKEFRHVLKPLIQE</sequence>
<accession>A0A8J2PYM3</accession>
<organism evidence="1 2">
    <name type="scientific">Allacma fusca</name>
    <dbReference type="NCBI Taxonomy" id="39272"/>
    <lineage>
        <taxon>Eukaryota</taxon>
        <taxon>Metazoa</taxon>
        <taxon>Ecdysozoa</taxon>
        <taxon>Arthropoda</taxon>
        <taxon>Hexapoda</taxon>
        <taxon>Collembola</taxon>
        <taxon>Symphypleona</taxon>
        <taxon>Sminthuridae</taxon>
        <taxon>Allacma</taxon>
    </lineage>
</organism>
<dbReference type="AlphaFoldDB" id="A0A8J2PYM3"/>
<keyword evidence="2" id="KW-1185">Reference proteome</keyword>
<evidence type="ECO:0000313" key="2">
    <source>
        <dbReference type="Proteomes" id="UP000708208"/>
    </source>
</evidence>
<protein>
    <submittedName>
        <fullName evidence="1">Uncharacterized protein</fullName>
    </submittedName>
</protein>
<dbReference type="EMBL" id="CAJVCH010569025">
    <property type="protein sequence ID" value="CAG7833202.1"/>
    <property type="molecule type" value="Genomic_DNA"/>
</dbReference>
<gene>
    <name evidence="1" type="ORF">AFUS01_LOCUS42845</name>
</gene>
<name>A0A8J2PYM3_9HEXA</name>
<reference evidence="1" key="1">
    <citation type="submission" date="2021-06" db="EMBL/GenBank/DDBJ databases">
        <authorList>
            <person name="Hodson N. C."/>
            <person name="Mongue J. A."/>
            <person name="Jaron S. K."/>
        </authorList>
    </citation>
    <scope>NUCLEOTIDE SEQUENCE</scope>
</reference>
<evidence type="ECO:0000313" key="1">
    <source>
        <dbReference type="EMBL" id="CAG7833202.1"/>
    </source>
</evidence>
<proteinExistence type="predicted"/>
<dbReference type="Proteomes" id="UP000708208">
    <property type="component" value="Unassembled WGS sequence"/>
</dbReference>
<dbReference type="OrthoDB" id="8958253at2759"/>
<comment type="caution">
    <text evidence="1">The sequence shown here is derived from an EMBL/GenBank/DDBJ whole genome shotgun (WGS) entry which is preliminary data.</text>
</comment>